<reference evidence="3 4" key="1">
    <citation type="submission" date="2014-12" db="EMBL/GenBank/DDBJ databases">
        <title>Draft Genome Sequence of Pseudoalteromonas luteoviolacea HI1.</title>
        <authorList>
            <person name="Asahina A.Y."/>
            <person name="Hadfield M.G."/>
        </authorList>
    </citation>
    <scope>NUCLEOTIDE SEQUENCE [LARGE SCALE GENOMIC DNA]</scope>
    <source>
        <strain evidence="3 4">HI1</strain>
    </source>
</reference>
<feature type="transmembrane region" description="Helical" evidence="1">
    <location>
        <begin position="92"/>
        <end position="115"/>
    </location>
</feature>
<dbReference type="AlphaFoldDB" id="A0A0C1MHG0"/>
<keyword evidence="1" id="KW-0812">Transmembrane</keyword>
<gene>
    <name evidence="2" type="ORF">JF50_14765</name>
    <name evidence="3" type="ORF">JF50_19360</name>
</gene>
<evidence type="ECO:0000313" key="2">
    <source>
        <dbReference type="EMBL" id="KID55659.1"/>
    </source>
</evidence>
<keyword evidence="1" id="KW-0472">Membrane</keyword>
<protein>
    <submittedName>
        <fullName evidence="3">Uncharacterized protein</fullName>
    </submittedName>
</protein>
<organism evidence="3 4">
    <name type="scientific">Pseudoalteromonas luteoviolacea</name>
    <dbReference type="NCBI Taxonomy" id="43657"/>
    <lineage>
        <taxon>Bacteria</taxon>
        <taxon>Pseudomonadati</taxon>
        <taxon>Pseudomonadota</taxon>
        <taxon>Gammaproteobacteria</taxon>
        <taxon>Alteromonadales</taxon>
        <taxon>Pseudoalteromonadaceae</taxon>
        <taxon>Pseudoalteromonas</taxon>
    </lineage>
</organism>
<evidence type="ECO:0000256" key="1">
    <source>
        <dbReference type="SAM" id="Phobius"/>
    </source>
</evidence>
<keyword evidence="1" id="KW-1133">Transmembrane helix</keyword>
<sequence>MTYSTDPVLLNIIAHEGFKILLFFTLLYFLYEVNRNGFARLYDKNHQLKSDFDKQFVSWSITFCVISILHFTDQPVNDAVLDADIDQTVRRRLFYFLKMCFSFISIVCIYALHTLRDCPFSKTARNCIYVIIPTMTISFIELFLRGYLDINTFIPVYRFYGVLHYVLLMAALMAFPIRQLWMLRKAG</sequence>
<dbReference type="Proteomes" id="UP000031327">
    <property type="component" value="Unassembled WGS sequence"/>
</dbReference>
<dbReference type="EMBL" id="JWIC01000007">
    <property type="protein sequence ID" value="KID55659.1"/>
    <property type="molecule type" value="Genomic_DNA"/>
</dbReference>
<dbReference type="EMBL" id="JWIC01000007">
    <property type="protein sequence ID" value="KID56379.1"/>
    <property type="molecule type" value="Genomic_DNA"/>
</dbReference>
<accession>A0A0C1MHG0</accession>
<evidence type="ECO:0000313" key="3">
    <source>
        <dbReference type="EMBL" id="KID56379.1"/>
    </source>
</evidence>
<feature type="transmembrane region" description="Helical" evidence="1">
    <location>
        <begin position="127"/>
        <end position="147"/>
    </location>
</feature>
<feature type="transmembrane region" description="Helical" evidence="1">
    <location>
        <begin position="52"/>
        <end position="72"/>
    </location>
</feature>
<proteinExistence type="predicted"/>
<name>A0A0C1MHG0_9GAMM</name>
<dbReference type="RefSeq" id="WP_039610237.1">
    <property type="nucleotide sequence ID" value="NZ_JWIC01000007.1"/>
</dbReference>
<feature type="transmembrane region" description="Helical" evidence="1">
    <location>
        <begin position="12"/>
        <end position="31"/>
    </location>
</feature>
<dbReference type="OrthoDB" id="6312399at2"/>
<evidence type="ECO:0000313" key="4">
    <source>
        <dbReference type="Proteomes" id="UP000031327"/>
    </source>
</evidence>
<feature type="transmembrane region" description="Helical" evidence="1">
    <location>
        <begin position="159"/>
        <end position="177"/>
    </location>
</feature>
<comment type="caution">
    <text evidence="3">The sequence shown here is derived from an EMBL/GenBank/DDBJ whole genome shotgun (WGS) entry which is preliminary data.</text>
</comment>